<keyword evidence="2" id="KW-1185">Reference proteome</keyword>
<dbReference type="AlphaFoldDB" id="A0A183SK16"/>
<proteinExistence type="predicted"/>
<reference evidence="3" key="1">
    <citation type="submission" date="2016-06" db="UniProtKB">
        <authorList>
            <consortium name="WormBaseParasite"/>
        </authorList>
    </citation>
    <scope>IDENTIFICATION</scope>
</reference>
<evidence type="ECO:0000313" key="2">
    <source>
        <dbReference type="Proteomes" id="UP000275846"/>
    </source>
</evidence>
<dbReference type="WBParaSite" id="SSLN_0000471901-mRNA-1">
    <property type="protein sequence ID" value="SSLN_0000471901-mRNA-1"/>
    <property type="gene ID" value="SSLN_0000471901"/>
</dbReference>
<accession>A0A183SK16</accession>
<dbReference type="EMBL" id="UYSU01032912">
    <property type="protein sequence ID" value="VDL90949.1"/>
    <property type="molecule type" value="Genomic_DNA"/>
</dbReference>
<sequence length="131" mass="13324">MAVEAATVAEISDEASANSHLKPIDKHPGGNACACTDIRSAEAIHCVVAAPTAAAAAAVAVRAGSYASSRPGVRACVRISRSEGDRARTNTGVCAHAQIVQQLAIPSLSMLLLLLHHGASPPRAPATLRSL</sequence>
<dbReference type="Proteomes" id="UP000275846">
    <property type="component" value="Unassembled WGS sequence"/>
</dbReference>
<gene>
    <name evidence="1" type="ORF">SSLN_LOCUS4564</name>
</gene>
<organism evidence="3">
    <name type="scientific">Schistocephalus solidus</name>
    <name type="common">Tapeworm</name>
    <dbReference type="NCBI Taxonomy" id="70667"/>
    <lineage>
        <taxon>Eukaryota</taxon>
        <taxon>Metazoa</taxon>
        <taxon>Spiralia</taxon>
        <taxon>Lophotrochozoa</taxon>
        <taxon>Platyhelminthes</taxon>
        <taxon>Cestoda</taxon>
        <taxon>Eucestoda</taxon>
        <taxon>Diphyllobothriidea</taxon>
        <taxon>Diphyllobothriidae</taxon>
        <taxon>Schistocephalus</taxon>
    </lineage>
</organism>
<reference evidence="1 2" key="2">
    <citation type="submission" date="2018-11" db="EMBL/GenBank/DDBJ databases">
        <authorList>
            <consortium name="Pathogen Informatics"/>
        </authorList>
    </citation>
    <scope>NUCLEOTIDE SEQUENCE [LARGE SCALE GENOMIC DNA]</scope>
    <source>
        <strain evidence="1 2">NST_G2</strain>
    </source>
</reference>
<protein>
    <submittedName>
        <fullName evidence="1 3">Uncharacterized protein</fullName>
    </submittedName>
</protein>
<name>A0A183SK16_SCHSO</name>
<evidence type="ECO:0000313" key="1">
    <source>
        <dbReference type="EMBL" id="VDL90949.1"/>
    </source>
</evidence>
<evidence type="ECO:0000313" key="3">
    <source>
        <dbReference type="WBParaSite" id="SSLN_0000471901-mRNA-1"/>
    </source>
</evidence>